<dbReference type="AlphaFoldDB" id="A0A517ZE67"/>
<gene>
    <name evidence="2" type="ORF">Mal4_51090</name>
</gene>
<evidence type="ECO:0000313" key="2">
    <source>
        <dbReference type="EMBL" id="QDU40749.1"/>
    </source>
</evidence>
<keyword evidence="3" id="KW-1185">Reference proteome</keyword>
<dbReference type="EMBL" id="CP036275">
    <property type="protein sequence ID" value="QDU40749.1"/>
    <property type="molecule type" value="Genomic_DNA"/>
</dbReference>
<feature type="domain" description="DUF547" evidence="1">
    <location>
        <begin position="116"/>
        <end position="222"/>
    </location>
</feature>
<dbReference type="OrthoDB" id="526867at2"/>
<dbReference type="KEGG" id="mri:Mal4_51090"/>
<evidence type="ECO:0000259" key="1">
    <source>
        <dbReference type="Pfam" id="PF04784"/>
    </source>
</evidence>
<accession>A0A517ZE67</accession>
<organism evidence="2 3">
    <name type="scientific">Maioricimonas rarisocia</name>
    <dbReference type="NCBI Taxonomy" id="2528026"/>
    <lineage>
        <taxon>Bacteria</taxon>
        <taxon>Pseudomonadati</taxon>
        <taxon>Planctomycetota</taxon>
        <taxon>Planctomycetia</taxon>
        <taxon>Planctomycetales</taxon>
        <taxon>Planctomycetaceae</taxon>
        <taxon>Maioricimonas</taxon>
    </lineage>
</organism>
<dbReference type="PANTHER" id="PTHR46361">
    <property type="entry name" value="ELECTRON CARRIER/ PROTEIN DISULFIDE OXIDOREDUCTASE"/>
    <property type="match status" value="1"/>
</dbReference>
<dbReference type="PANTHER" id="PTHR46361:SF3">
    <property type="entry name" value="ELECTRON CARRIER_ PROTEIN DISULFIDE OXIDOREDUCTASE"/>
    <property type="match status" value="1"/>
</dbReference>
<evidence type="ECO:0000313" key="3">
    <source>
        <dbReference type="Proteomes" id="UP000320496"/>
    </source>
</evidence>
<name>A0A517ZE67_9PLAN</name>
<proteinExistence type="predicted"/>
<protein>
    <recommendedName>
        <fullName evidence="1">DUF547 domain-containing protein</fullName>
    </recommendedName>
</protein>
<dbReference type="InterPro" id="IPR006869">
    <property type="entry name" value="DUF547"/>
</dbReference>
<sequence length="297" mass="33355">MVSKKLQSSSHRNSGRSSWTSAASRVLLVVAVIVCGLSVPPGVVFAKAPLGKQWPASQQVSMNDVDHSPFDRLLRKHVDRDGYVDYTAWKASSADRAALREYLNSLSRASTRGGTTDARLAFWINAYNAVTIEGILQEYPTSSIRNHTAKLFGYNIWDDLPLFVGGQQFSLNQIEHEILRKMNEPRIHFAIVCASVGCPRLLSEAYTIERVRDQLAINARDFFSRPQNLKADTRNRRLHMSSILSWFGEDFGSSQSARLKYLTPYLPTAAQKLAADPGVDVSFLEYDWSLNDQAKKR</sequence>
<reference evidence="2 3" key="1">
    <citation type="submission" date="2019-02" db="EMBL/GenBank/DDBJ databases">
        <title>Deep-cultivation of Planctomycetes and their phenomic and genomic characterization uncovers novel biology.</title>
        <authorList>
            <person name="Wiegand S."/>
            <person name="Jogler M."/>
            <person name="Boedeker C."/>
            <person name="Pinto D."/>
            <person name="Vollmers J."/>
            <person name="Rivas-Marin E."/>
            <person name="Kohn T."/>
            <person name="Peeters S.H."/>
            <person name="Heuer A."/>
            <person name="Rast P."/>
            <person name="Oberbeckmann S."/>
            <person name="Bunk B."/>
            <person name="Jeske O."/>
            <person name="Meyerdierks A."/>
            <person name="Storesund J.E."/>
            <person name="Kallscheuer N."/>
            <person name="Luecker S."/>
            <person name="Lage O.M."/>
            <person name="Pohl T."/>
            <person name="Merkel B.J."/>
            <person name="Hornburger P."/>
            <person name="Mueller R.-W."/>
            <person name="Bruemmer F."/>
            <person name="Labrenz M."/>
            <person name="Spormann A.M."/>
            <person name="Op den Camp H."/>
            <person name="Overmann J."/>
            <person name="Amann R."/>
            <person name="Jetten M.S.M."/>
            <person name="Mascher T."/>
            <person name="Medema M.H."/>
            <person name="Devos D.P."/>
            <person name="Kaster A.-K."/>
            <person name="Ovreas L."/>
            <person name="Rohde M."/>
            <person name="Galperin M.Y."/>
            <person name="Jogler C."/>
        </authorList>
    </citation>
    <scope>NUCLEOTIDE SEQUENCE [LARGE SCALE GENOMIC DNA]</scope>
    <source>
        <strain evidence="2 3">Mal4</strain>
    </source>
</reference>
<dbReference type="Proteomes" id="UP000320496">
    <property type="component" value="Chromosome"/>
</dbReference>
<dbReference type="Pfam" id="PF04784">
    <property type="entry name" value="DUF547"/>
    <property type="match status" value="1"/>
</dbReference>